<reference evidence="1 2" key="1">
    <citation type="submission" date="2020-06" db="EMBL/GenBank/DDBJ databases">
        <authorList>
            <person name="Li R."/>
            <person name="Bekaert M."/>
        </authorList>
    </citation>
    <scope>NUCLEOTIDE SEQUENCE [LARGE SCALE GENOMIC DNA]</scope>
    <source>
        <strain evidence="2">wild</strain>
    </source>
</reference>
<gene>
    <name evidence="1" type="ORF">MCOR_22019</name>
</gene>
<dbReference type="Proteomes" id="UP000507470">
    <property type="component" value="Unassembled WGS sequence"/>
</dbReference>
<accession>A0A6J8BUV2</accession>
<dbReference type="EMBL" id="CACVKT020003886">
    <property type="protein sequence ID" value="CAC5386604.1"/>
    <property type="molecule type" value="Genomic_DNA"/>
</dbReference>
<keyword evidence="2" id="KW-1185">Reference proteome</keyword>
<organism evidence="1 2">
    <name type="scientific">Mytilus coruscus</name>
    <name type="common">Sea mussel</name>
    <dbReference type="NCBI Taxonomy" id="42192"/>
    <lineage>
        <taxon>Eukaryota</taxon>
        <taxon>Metazoa</taxon>
        <taxon>Spiralia</taxon>
        <taxon>Lophotrochozoa</taxon>
        <taxon>Mollusca</taxon>
        <taxon>Bivalvia</taxon>
        <taxon>Autobranchia</taxon>
        <taxon>Pteriomorphia</taxon>
        <taxon>Mytilida</taxon>
        <taxon>Mytiloidea</taxon>
        <taxon>Mytilidae</taxon>
        <taxon>Mytilinae</taxon>
        <taxon>Mytilus</taxon>
    </lineage>
</organism>
<protein>
    <submittedName>
        <fullName evidence="1">Uncharacterized protein</fullName>
    </submittedName>
</protein>
<dbReference type="AlphaFoldDB" id="A0A6J8BUV2"/>
<sequence>MQDDTQMSQLNMLNHMTCRIRCLEHVESQKDDTQMSQLNHMTCRMVEEKLLNSPFQQKNQQNQRQIYRINLYNTTCRAEINGRNHQQIYRINLYNTTCRAEINGRNHQQIYRINLYNTTCRAEINGQTINKSRINKYNIAEINGRNHQQIYRINLYNTTCRAEINGRNHQQFFSELQTIATKMDVIKDYSVMNEAIRNECLKHAKASPLHEPNNMRVSDSCIKTKARPNSNTLHDVDQSTSNLMRPAKNVNAKFYQEGSYVYKVNTGYITLVKS</sequence>
<proteinExistence type="predicted"/>
<evidence type="ECO:0000313" key="2">
    <source>
        <dbReference type="Proteomes" id="UP000507470"/>
    </source>
</evidence>
<name>A0A6J8BUV2_MYTCO</name>
<evidence type="ECO:0000313" key="1">
    <source>
        <dbReference type="EMBL" id="CAC5386604.1"/>
    </source>
</evidence>